<feature type="compositionally biased region" description="Pro residues" evidence="6">
    <location>
        <begin position="28"/>
        <end position="38"/>
    </location>
</feature>
<feature type="transmembrane region" description="Helical" evidence="7">
    <location>
        <begin position="92"/>
        <end position="115"/>
    </location>
</feature>
<evidence type="ECO:0000256" key="3">
    <source>
        <dbReference type="ARBA" id="ARBA00022692"/>
    </source>
</evidence>
<dbReference type="AlphaFoldDB" id="A0A4Z0BTV2"/>
<feature type="transmembrane region" description="Helical" evidence="7">
    <location>
        <begin position="210"/>
        <end position="230"/>
    </location>
</feature>
<dbReference type="Proteomes" id="UP000297839">
    <property type="component" value="Unassembled WGS sequence"/>
</dbReference>
<feature type="transmembrane region" description="Helical" evidence="7">
    <location>
        <begin position="127"/>
        <end position="152"/>
    </location>
</feature>
<name>A0A4Z0BTV2_9BURK</name>
<keyword evidence="3 7" id="KW-0812">Transmembrane</keyword>
<evidence type="ECO:0000256" key="7">
    <source>
        <dbReference type="SAM" id="Phobius"/>
    </source>
</evidence>
<feature type="transmembrane region" description="Helical" evidence="7">
    <location>
        <begin position="329"/>
        <end position="346"/>
    </location>
</feature>
<organism evidence="8 9">
    <name type="scientific">Ramlibacter humi</name>
    <dbReference type="NCBI Taxonomy" id="2530451"/>
    <lineage>
        <taxon>Bacteria</taxon>
        <taxon>Pseudomonadati</taxon>
        <taxon>Pseudomonadota</taxon>
        <taxon>Betaproteobacteria</taxon>
        <taxon>Burkholderiales</taxon>
        <taxon>Comamonadaceae</taxon>
        <taxon>Ramlibacter</taxon>
    </lineage>
</organism>
<dbReference type="OrthoDB" id="5998304at2"/>
<comment type="subcellular location">
    <subcellularLocation>
        <location evidence="1">Cell membrane</location>
        <topology evidence="1">Multi-pass membrane protein</topology>
    </subcellularLocation>
</comment>
<keyword evidence="9" id="KW-1185">Reference proteome</keyword>
<evidence type="ECO:0000256" key="5">
    <source>
        <dbReference type="ARBA" id="ARBA00023136"/>
    </source>
</evidence>
<reference evidence="8 9" key="1">
    <citation type="submission" date="2019-03" db="EMBL/GenBank/DDBJ databases">
        <title>Ramlibacter sp. 18x22-1, whole genome shotgun sequence.</title>
        <authorList>
            <person name="Zhang X."/>
            <person name="Feng G."/>
            <person name="Zhu H."/>
        </authorList>
    </citation>
    <scope>NUCLEOTIDE SEQUENCE [LARGE SCALE GENOMIC DNA]</scope>
    <source>
        <strain evidence="8 9">18x22-1</strain>
    </source>
</reference>
<dbReference type="InterPro" id="IPR022791">
    <property type="entry name" value="L-PG_synthase/AglD"/>
</dbReference>
<evidence type="ECO:0000256" key="1">
    <source>
        <dbReference type="ARBA" id="ARBA00004651"/>
    </source>
</evidence>
<keyword evidence="5 7" id="KW-0472">Membrane</keyword>
<accession>A0A4Z0BTV2</accession>
<feature type="region of interest" description="Disordered" evidence="6">
    <location>
        <begin position="1"/>
        <end position="44"/>
    </location>
</feature>
<evidence type="ECO:0000256" key="4">
    <source>
        <dbReference type="ARBA" id="ARBA00022989"/>
    </source>
</evidence>
<evidence type="ECO:0000313" key="8">
    <source>
        <dbReference type="EMBL" id="TFZ01904.1"/>
    </source>
</evidence>
<feature type="transmembrane region" description="Helical" evidence="7">
    <location>
        <begin position="179"/>
        <end position="198"/>
    </location>
</feature>
<sequence length="363" mass="40108">MNTHSARHGGFAPSPPGGGLGWGHAPPSTRPHPHPPPGGEGEKTRLRERHWWPWAKRITSWVFFIAVAWLLFEYAQHIDWGDVLDSLKHLPGPALAMAVGLAIASHLLYATFDLIGRHYTGHTLKTGIVMAVTFVSYTFNLCIGSLVGGVGFRYRLYSRLGLKTGVITRIVSMSMLTNWLGYKLLAGVLFITHPLALPPAWHMGNHGLEWLGAALVTISLTYIVACWRMGDHTWDWRGHELYLPPWRIAILQMAISCANWMLMAGIIYVLLQRQIDYTDVLTVLLVGAIAGVVLHVPAGLGVFEAVFIALLGHRISEGQLLAALLGYRAVYYIGPLAIAALMYLVMEVRARRLKKRAHIAPAA</sequence>
<feature type="transmembrane region" description="Helical" evidence="7">
    <location>
        <begin position="54"/>
        <end position="72"/>
    </location>
</feature>
<dbReference type="GO" id="GO:0005886">
    <property type="term" value="C:plasma membrane"/>
    <property type="evidence" value="ECO:0007669"/>
    <property type="project" value="UniProtKB-SubCell"/>
</dbReference>
<keyword evidence="2" id="KW-1003">Cell membrane</keyword>
<feature type="transmembrane region" description="Helical" evidence="7">
    <location>
        <begin position="250"/>
        <end position="271"/>
    </location>
</feature>
<proteinExistence type="predicted"/>
<dbReference type="Pfam" id="PF03706">
    <property type="entry name" value="LPG_synthase_TM"/>
    <property type="match status" value="1"/>
</dbReference>
<evidence type="ECO:0000256" key="6">
    <source>
        <dbReference type="SAM" id="MobiDB-lite"/>
    </source>
</evidence>
<evidence type="ECO:0000313" key="9">
    <source>
        <dbReference type="Proteomes" id="UP000297839"/>
    </source>
</evidence>
<feature type="transmembrane region" description="Helical" evidence="7">
    <location>
        <begin position="283"/>
        <end position="309"/>
    </location>
</feature>
<gene>
    <name evidence="8" type="ORF">EZ216_11995</name>
</gene>
<dbReference type="EMBL" id="SMLK01000003">
    <property type="protein sequence ID" value="TFZ01904.1"/>
    <property type="molecule type" value="Genomic_DNA"/>
</dbReference>
<evidence type="ECO:0000256" key="2">
    <source>
        <dbReference type="ARBA" id="ARBA00022475"/>
    </source>
</evidence>
<comment type="caution">
    <text evidence="8">The sequence shown here is derived from an EMBL/GenBank/DDBJ whole genome shotgun (WGS) entry which is preliminary data.</text>
</comment>
<keyword evidence="4 7" id="KW-1133">Transmembrane helix</keyword>
<protein>
    <submittedName>
        <fullName evidence="8">UPF0104 family protein</fullName>
    </submittedName>
</protein>